<gene>
    <name evidence="2" type="ORF">ORQ98_24770</name>
</gene>
<dbReference type="Proteomes" id="UP001528823">
    <property type="component" value="Unassembled WGS sequence"/>
</dbReference>
<name>A0ABT5UGQ8_9GAMM</name>
<evidence type="ECO:0000313" key="3">
    <source>
        <dbReference type="Proteomes" id="UP001528823"/>
    </source>
</evidence>
<dbReference type="EMBL" id="JAPMOU010000054">
    <property type="protein sequence ID" value="MDE1465181.1"/>
    <property type="molecule type" value="Genomic_DNA"/>
</dbReference>
<dbReference type="Gene3D" id="3.40.50.880">
    <property type="match status" value="1"/>
</dbReference>
<dbReference type="PANTHER" id="PTHR48094:SF12">
    <property type="entry name" value="PARKINSON DISEASE PROTEIN 7 HOMOLOG"/>
    <property type="match status" value="1"/>
</dbReference>
<sequence length="190" mass="20185">MTKVLIAIADGTEELEAVCIIDVLRRAGIEVTVASCMPTDSLLITASRGVKIQADCHIKACMNQSYKLIVLPGGIPGAKHLYECQPLTDILEKQINNKQWHAAICASPAVVLAQHGWLKGVKATCYPSFQDKLTGAQVDKTAAVVIDQDNKLITSQGPGTALAFALALVEVLLGKEKAQSVAQPMVTHAA</sequence>
<dbReference type="PANTHER" id="PTHR48094">
    <property type="entry name" value="PROTEIN/NUCLEIC ACID DEGLYCASE DJ-1-RELATED"/>
    <property type="match status" value="1"/>
</dbReference>
<reference evidence="2 3" key="1">
    <citation type="submission" date="2022-11" db="EMBL/GenBank/DDBJ databases">
        <title>Spartinivicinus poritis sp. nov., isolated from scleractinian coral Porites lutea.</title>
        <authorList>
            <person name="Zhang G."/>
            <person name="Cai L."/>
            <person name="Wei Q."/>
        </authorList>
    </citation>
    <scope>NUCLEOTIDE SEQUENCE [LARGE SCALE GENOMIC DNA]</scope>
    <source>
        <strain evidence="2 3">A2-2</strain>
    </source>
</reference>
<organism evidence="2 3">
    <name type="scientific">Spartinivicinus poritis</name>
    <dbReference type="NCBI Taxonomy" id="2994640"/>
    <lineage>
        <taxon>Bacteria</taxon>
        <taxon>Pseudomonadati</taxon>
        <taxon>Pseudomonadota</taxon>
        <taxon>Gammaproteobacteria</taxon>
        <taxon>Oceanospirillales</taxon>
        <taxon>Zooshikellaceae</taxon>
        <taxon>Spartinivicinus</taxon>
    </lineage>
</organism>
<dbReference type="InterPro" id="IPR050325">
    <property type="entry name" value="Prot/Nucl_acid_deglycase"/>
</dbReference>
<dbReference type="InterPro" id="IPR002818">
    <property type="entry name" value="DJ-1/PfpI"/>
</dbReference>
<dbReference type="SUPFAM" id="SSF52317">
    <property type="entry name" value="Class I glutamine amidotransferase-like"/>
    <property type="match status" value="1"/>
</dbReference>
<accession>A0ABT5UGQ8</accession>
<evidence type="ECO:0000313" key="2">
    <source>
        <dbReference type="EMBL" id="MDE1465181.1"/>
    </source>
</evidence>
<dbReference type="CDD" id="cd03135">
    <property type="entry name" value="GATase1_DJ-1"/>
    <property type="match status" value="1"/>
</dbReference>
<comment type="caution">
    <text evidence="2">The sequence shown here is derived from an EMBL/GenBank/DDBJ whole genome shotgun (WGS) entry which is preliminary data.</text>
</comment>
<dbReference type="Pfam" id="PF01965">
    <property type="entry name" value="DJ-1_PfpI"/>
    <property type="match status" value="1"/>
</dbReference>
<dbReference type="NCBIfam" id="TIGR01383">
    <property type="entry name" value="not_thiJ"/>
    <property type="match status" value="1"/>
</dbReference>
<feature type="domain" description="DJ-1/PfpI" evidence="1">
    <location>
        <begin position="3"/>
        <end position="170"/>
    </location>
</feature>
<proteinExistence type="predicted"/>
<keyword evidence="3" id="KW-1185">Reference proteome</keyword>
<protein>
    <submittedName>
        <fullName evidence="2">DJ-1/PfpI family protein</fullName>
    </submittedName>
</protein>
<dbReference type="RefSeq" id="WP_274691492.1">
    <property type="nucleotide sequence ID" value="NZ_JAPMOU010000054.1"/>
</dbReference>
<dbReference type="InterPro" id="IPR029062">
    <property type="entry name" value="Class_I_gatase-like"/>
</dbReference>
<evidence type="ECO:0000259" key="1">
    <source>
        <dbReference type="Pfam" id="PF01965"/>
    </source>
</evidence>
<dbReference type="InterPro" id="IPR006287">
    <property type="entry name" value="DJ-1"/>
</dbReference>